<dbReference type="PANTHER" id="PTHR43791:SF22">
    <property type="entry name" value="TRANSPORTER, PUTATIVE (AFU_ORTHOLOGUE AFUA_6G11320)-RELATED"/>
    <property type="match status" value="1"/>
</dbReference>
<name>A0AAN6GTK8_9BASI</name>
<feature type="transmembrane region" description="Helical" evidence="7">
    <location>
        <begin position="44"/>
        <end position="61"/>
    </location>
</feature>
<dbReference type="Gene3D" id="1.20.1250.20">
    <property type="entry name" value="MFS general substrate transporter like domains"/>
    <property type="match status" value="2"/>
</dbReference>
<gene>
    <name evidence="9" type="ORF">OC846_000939</name>
</gene>
<feature type="transmembrane region" description="Helical" evidence="7">
    <location>
        <begin position="112"/>
        <end position="131"/>
    </location>
</feature>
<feature type="domain" description="Major facilitator superfamily (MFS) profile" evidence="8">
    <location>
        <begin position="48"/>
        <end position="462"/>
    </location>
</feature>
<feature type="transmembrane region" description="Helical" evidence="7">
    <location>
        <begin position="137"/>
        <end position="160"/>
    </location>
</feature>
<dbReference type="Pfam" id="PF07690">
    <property type="entry name" value="MFS_1"/>
    <property type="match status" value="1"/>
</dbReference>
<keyword evidence="5 7" id="KW-0472">Membrane</keyword>
<comment type="caution">
    <text evidence="9">The sequence shown here is derived from an EMBL/GenBank/DDBJ whole genome shotgun (WGS) entry which is preliminary data.</text>
</comment>
<dbReference type="FunFam" id="1.20.1250.20:FF:000057">
    <property type="entry name" value="MFS general substrate transporter"/>
    <property type="match status" value="1"/>
</dbReference>
<evidence type="ECO:0000256" key="1">
    <source>
        <dbReference type="ARBA" id="ARBA00004141"/>
    </source>
</evidence>
<protein>
    <recommendedName>
        <fullName evidence="8">Major facilitator superfamily (MFS) profile domain-containing protein</fullName>
    </recommendedName>
</protein>
<dbReference type="GO" id="GO:0016020">
    <property type="term" value="C:membrane"/>
    <property type="evidence" value="ECO:0007669"/>
    <property type="project" value="UniProtKB-SubCell"/>
</dbReference>
<proteinExistence type="predicted"/>
<feature type="transmembrane region" description="Helical" evidence="7">
    <location>
        <begin position="342"/>
        <end position="361"/>
    </location>
</feature>
<keyword evidence="4 7" id="KW-1133">Transmembrane helix</keyword>
<sequence>MSASDPLPEYPADSLKGGFDSPVEPSEDGALYTKAEERHVLRKIDLLIVPIFTLLYLLSFLDRTNIGAAKLDGLVKGIGITDYSNVLSIFFVGYVIGEIPANIVLKRTSPPLWLPTLTLTWGIVMVLHGVVTNQRSFYAVRFFLGLTESGLFPGICYIYSMFYRREERHYRISLMFSGAALAGAFGGLFAYALGLMNGVGGKRGYEWIFIIEGLLTVVVSSVAYFIVPNYPLKSKRFTQREKEIIKARLAADSDALDEEPFTWSAVLSTFKDPFVWGYAFLFHTFAFVLYSISLFLPTLVNNLGRWTVWQSQLLTIPPYALAFIVVASVAHTSFVFKVRGPFIIASGFVAIIGYIVLITSPTVGGKYAALFLIVPGVYAANALLLSWPAENVSGQTKRAVALALQITIGNVGSIVGTQLYRLPLGSLKNLHYNVSHGFAIGYVTAGIVITSLLSYFLRRENIRRDELANSGHNEYALNGEKILVGELDEARLAEYRKLGDRRPNFRYRW</sequence>
<feature type="transmembrane region" description="Helical" evidence="7">
    <location>
        <begin position="399"/>
        <end position="419"/>
    </location>
</feature>
<evidence type="ECO:0000256" key="4">
    <source>
        <dbReference type="ARBA" id="ARBA00022989"/>
    </source>
</evidence>
<dbReference type="PROSITE" id="PS50850">
    <property type="entry name" value="MFS"/>
    <property type="match status" value="1"/>
</dbReference>
<dbReference type="EMBL" id="JAPDMZ010000011">
    <property type="protein sequence ID" value="KAK0556751.1"/>
    <property type="molecule type" value="Genomic_DNA"/>
</dbReference>
<evidence type="ECO:0000313" key="9">
    <source>
        <dbReference type="EMBL" id="KAK0556751.1"/>
    </source>
</evidence>
<accession>A0AAN6GTK8</accession>
<evidence type="ECO:0000256" key="7">
    <source>
        <dbReference type="SAM" id="Phobius"/>
    </source>
</evidence>
<evidence type="ECO:0000256" key="6">
    <source>
        <dbReference type="SAM" id="MobiDB-lite"/>
    </source>
</evidence>
<feature type="region of interest" description="Disordered" evidence="6">
    <location>
        <begin position="1"/>
        <end position="24"/>
    </location>
</feature>
<keyword evidence="3 7" id="KW-0812">Transmembrane</keyword>
<dbReference type="InterPro" id="IPR036259">
    <property type="entry name" value="MFS_trans_sf"/>
</dbReference>
<evidence type="ECO:0000256" key="3">
    <source>
        <dbReference type="ARBA" id="ARBA00022692"/>
    </source>
</evidence>
<reference evidence="9" key="1">
    <citation type="journal article" date="2023" name="PhytoFront">
        <title>Draft Genome Resources of Seven Strains of Tilletia horrida, Causal Agent of Kernel Smut of Rice.</title>
        <authorList>
            <person name="Khanal S."/>
            <person name="Antony Babu S."/>
            <person name="Zhou X.G."/>
        </authorList>
    </citation>
    <scope>NUCLEOTIDE SEQUENCE</scope>
    <source>
        <strain evidence="9">TX6</strain>
    </source>
</reference>
<feature type="transmembrane region" description="Helical" evidence="7">
    <location>
        <begin position="172"/>
        <end position="195"/>
    </location>
</feature>
<feature type="transmembrane region" description="Helical" evidence="7">
    <location>
        <begin position="367"/>
        <end position="387"/>
    </location>
</feature>
<dbReference type="SUPFAM" id="SSF103473">
    <property type="entry name" value="MFS general substrate transporter"/>
    <property type="match status" value="1"/>
</dbReference>
<dbReference type="GO" id="GO:0022857">
    <property type="term" value="F:transmembrane transporter activity"/>
    <property type="evidence" value="ECO:0007669"/>
    <property type="project" value="InterPro"/>
</dbReference>
<feature type="transmembrane region" description="Helical" evidence="7">
    <location>
        <begin position="86"/>
        <end position="105"/>
    </location>
</feature>
<organism evidence="9 10">
    <name type="scientific">Tilletia horrida</name>
    <dbReference type="NCBI Taxonomy" id="155126"/>
    <lineage>
        <taxon>Eukaryota</taxon>
        <taxon>Fungi</taxon>
        <taxon>Dikarya</taxon>
        <taxon>Basidiomycota</taxon>
        <taxon>Ustilaginomycotina</taxon>
        <taxon>Exobasidiomycetes</taxon>
        <taxon>Tilletiales</taxon>
        <taxon>Tilletiaceae</taxon>
        <taxon>Tilletia</taxon>
    </lineage>
</organism>
<dbReference type="InterPro" id="IPR020846">
    <property type="entry name" value="MFS_dom"/>
</dbReference>
<evidence type="ECO:0000313" key="10">
    <source>
        <dbReference type="Proteomes" id="UP001176517"/>
    </source>
</evidence>
<dbReference type="AlphaFoldDB" id="A0AAN6GTK8"/>
<dbReference type="PANTHER" id="PTHR43791">
    <property type="entry name" value="PERMEASE-RELATED"/>
    <property type="match status" value="1"/>
</dbReference>
<keyword evidence="2" id="KW-0813">Transport</keyword>
<feature type="transmembrane region" description="Helical" evidence="7">
    <location>
        <begin position="207"/>
        <end position="227"/>
    </location>
</feature>
<dbReference type="InterPro" id="IPR011701">
    <property type="entry name" value="MFS"/>
</dbReference>
<comment type="subcellular location">
    <subcellularLocation>
        <location evidence="1">Membrane</location>
        <topology evidence="1">Multi-pass membrane protein</topology>
    </subcellularLocation>
</comment>
<feature type="transmembrane region" description="Helical" evidence="7">
    <location>
        <begin position="316"/>
        <end position="335"/>
    </location>
</feature>
<keyword evidence="10" id="KW-1185">Reference proteome</keyword>
<evidence type="ECO:0000259" key="8">
    <source>
        <dbReference type="PROSITE" id="PS50850"/>
    </source>
</evidence>
<evidence type="ECO:0000256" key="2">
    <source>
        <dbReference type="ARBA" id="ARBA00022448"/>
    </source>
</evidence>
<feature type="transmembrane region" description="Helical" evidence="7">
    <location>
        <begin position="275"/>
        <end position="296"/>
    </location>
</feature>
<feature type="transmembrane region" description="Helical" evidence="7">
    <location>
        <begin position="439"/>
        <end position="457"/>
    </location>
</feature>
<evidence type="ECO:0000256" key="5">
    <source>
        <dbReference type="ARBA" id="ARBA00023136"/>
    </source>
</evidence>
<dbReference type="FunFam" id="1.20.1250.20:FF:000013">
    <property type="entry name" value="MFS general substrate transporter"/>
    <property type="match status" value="1"/>
</dbReference>
<dbReference type="Proteomes" id="UP001176517">
    <property type="component" value="Unassembled WGS sequence"/>
</dbReference>